<evidence type="ECO:0000313" key="4">
    <source>
        <dbReference type="Proteomes" id="UP000002280"/>
    </source>
</evidence>
<proteinExistence type="predicted"/>
<protein>
    <submittedName>
        <fullName evidence="3">Sperm acrosome associated 1</fullName>
    </submittedName>
</protein>
<dbReference type="PANTHER" id="PTHR47223:SF1">
    <property type="entry name" value="SPERM ACROSOME MEMBRANE-ASSOCIATED PROTEIN 1"/>
    <property type="match status" value="1"/>
</dbReference>
<accession>F6PW83</accession>
<dbReference type="RefSeq" id="XP_007484370.1">
    <property type="nucleotide sequence ID" value="XM_007484308.3"/>
</dbReference>
<dbReference type="InterPro" id="IPR037878">
    <property type="entry name" value="SPACA1"/>
</dbReference>
<reference evidence="3 4" key="1">
    <citation type="journal article" date="2007" name="Nature">
        <title>Genome of the marsupial Monodelphis domestica reveals innovation in non-coding sequences.</title>
        <authorList>
            <person name="Mikkelsen T.S."/>
            <person name="Wakefield M.J."/>
            <person name="Aken B."/>
            <person name="Amemiya C.T."/>
            <person name="Chang J.L."/>
            <person name="Duke S."/>
            <person name="Garber M."/>
            <person name="Gentles A.J."/>
            <person name="Goodstadt L."/>
            <person name="Heger A."/>
            <person name="Jurka J."/>
            <person name="Kamal M."/>
            <person name="Mauceli E."/>
            <person name="Searle S.M."/>
            <person name="Sharpe T."/>
            <person name="Baker M.L."/>
            <person name="Batzer M.A."/>
            <person name="Benos P.V."/>
            <person name="Belov K."/>
            <person name="Clamp M."/>
            <person name="Cook A."/>
            <person name="Cuff J."/>
            <person name="Das R."/>
            <person name="Davidow L."/>
            <person name="Deakin J.E."/>
            <person name="Fazzari M.J."/>
            <person name="Glass J.L."/>
            <person name="Grabherr M."/>
            <person name="Greally J.M."/>
            <person name="Gu W."/>
            <person name="Hore T.A."/>
            <person name="Huttley G.A."/>
            <person name="Kleber M."/>
            <person name="Jirtle R.L."/>
            <person name="Koina E."/>
            <person name="Lee J.T."/>
            <person name="Mahony S."/>
            <person name="Marra M.A."/>
            <person name="Miller R.D."/>
            <person name="Nicholls R.D."/>
            <person name="Oda M."/>
            <person name="Papenfuss A.T."/>
            <person name="Parra Z.E."/>
            <person name="Pollock D.D."/>
            <person name="Ray D.A."/>
            <person name="Schein J.E."/>
            <person name="Speed T.P."/>
            <person name="Thompson K."/>
            <person name="VandeBerg J.L."/>
            <person name="Wade C.M."/>
            <person name="Walker J.A."/>
            <person name="Waters P.D."/>
            <person name="Webber C."/>
            <person name="Weidman J.R."/>
            <person name="Xie X."/>
            <person name="Zody M.C."/>
            <person name="Baldwin J."/>
            <person name="Abdouelleil A."/>
            <person name="Abdulkadir J."/>
            <person name="Abebe A."/>
            <person name="Abera B."/>
            <person name="Abreu J."/>
            <person name="Acer S.C."/>
            <person name="Aftuck L."/>
            <person name="Alexander A."/>
            <person name="An P."/>
            <person name="Anderson E."/>
            <person name="Anderson S."/>
            <person name="Arachi H."/>
            <person name="Azer M."/>
            <person name="Bachantsang P."/>
            <person name="Barry A."/>
            <person name="Bayul T."/>
            <person name="Berlin A."/>
            <person name="Bessette D."/>
            <person name="Bloom T."/>
            <person name="Bloom T."/>
            <person name="Boguslavskiy L."/>
            <person name="Bonnet C."/>
            <person name="Boukhgalter B."/>
            <person name="Bourzgui I."/>
            <person name="Brown A."/>
            <person name="Cahill P."/>
            <person name="Channer S."/>
            <person name="Cheshatsang Y."/>
            <person name="Chuda L."/>
            <person name="Citroen M."/>
            <person name="Collymore A."/>
            <person name="Cooke P."/>
            <person name="Costello M."/>
            <person name="D'Aco K."/>
            <person name="Daza R."/>
            <person name="De Haan G."/>
            <person name="DeGray S."/>
            <person name="DeMaso C."/>
            <person name="Dhargay N."/>
            <person name="Dooley K."/>
            <person name="Dooley E."/>
            <person name="Doricent M."/>
            <person name="Dorje P."/>
            <person name="Dorjee K."/>
            <person name="Dupes A."/>
            <person name="Elong R."/>
            <person name="Falk J."/>
            <person name="Farina A."/>
            <person name="Faro S."/>
            <person name="Ferguson D."/>
            <person name="Fisher S."/>
            <person name="Foley C.D."/>
            <person name="Franke A."/>
            <person name="Friedrich D."/>
            <person name="Gadbois L."/>
            <person name="Gearin G."/>
            <person name="Gearin C.R."/>
            <person name="Giannoukos G."/>
            <person name="Goode T."/>
            <person name="Graham J."/>
            <person name="Grandbois E."/>
            <person name="Grewal S."/>
            <person name="Gyaltsen K."/>
            <person name="Hafez N."/>
            <person name="Hagos B."/>
            <person name="Hall J."/>
            <person name="Henson C."/>
            <person name="Hollinger A."/>
            <person name="Honan T."/>
            <person name="Huard M.D."/>
            <person name="Hughes L."/>
            <person name="Hurhula B."/>
            <person name="Husby M.E."/>
            <person name="Kamat A."/>
            <person name="Kanga B."/>
            <person name="Kashin S."/>
            <person name="Khazanovich D."/>
            <person name="Kisner P."/>
            <person name="Lance K."/>
            <person name="Lara M."/>
            <person name="Lee W."/>
            <person name="Lennon N."/>
            <person name="Letendre F."/>
            <person name="LeVine R."/>
            <person name="Lipovsky A."/>
            <person name="Liu X."/>
            <person name="Liu J."/>
            <person name="Liu S."/>
            <person name="Lokyitsang T."/>
            <person name="Lokyitsang Y."/>
            <person name="Lubonja R."/>
            <person name="Lui A."/>
            <person name="MacDonald P."/>
            <person name="Magnisalis V."/>
            <person name="Maru K."/>
            <person name="Matthews C."/>
            <person name="McCusker W."/>
            <person name="McDonough S."/>
            <person name="Mehta T."/>
            <person name="Meldrim J."/>
            <person name="Meneus L."/>
            <person name="Mihai O."/>
            <person name="Mihalev A."/>
            <person name="Mihova T."/>
            <person name="Mittelman R."/>
            <person name="Mlenga V."/>
            <person name="Montmayeur A."/>
            <person name="Mulrain L."/>
            <person name="Navidi A."/>
            <person name="Naylor J."/>
            <person name="Negash T."/>
            <person name="Nguyen T."/>
            <person name="Nguyen N."/>
            <person name="Nicol R."/>
            <person name="Norbu C."/>
            <person name="Norbu N."/>
            <person name="Novod N."/>
            <person name="O'Neill B."/>
            <person name="Osman S."/>
            <person name="Markiewicz E."/>
            <person name="Oyono O.L."/>
            <person name="Patti C."/>
            <person name="Phunkhang P."/>
            <person name="Pierre F."/>
            <person name="Priest M."/>
            <person name="Raghuraman S."/>
            <person name="Rege F."/>
            <person name="Reyes R."/>
            <person name="Rise C."/>
            <person name="Rogov P."/>
            <person name="Ross K."/>
            <person name="Ryan E."/>
            <person name="Settipalli S."/>
            <person name="Shea T."/>
            <person name="Sherpa N."/>
            <person name="Shi L."/>
            <person name="Shih D."/>
            <person name="Sparrow T."/>
            <person name="Spaulding J."/>
            <person name="Stalker J."/>
            <person name="Stange-Thomann N."/>
            <person name="Stavropoulos S."/>
            <person name="Stone C."/>
            <person name="Strader C."/>
            <person name="Tesfaye S."/>
            <person name="Thomson T."/>
            <person name="Thoulutsang Y."/>
            <person name="Thoulutsang D."/>
            <person name="Topham K."/>
            <person name="Topping I."/>
            <person name="Tsamla T."/>
            <person name="Vassiliev H."/>
            <person name="Vo A."/>
            <person name="Wangchuk T."/>
            <person name="Wangdi T."/>
            <person name="Weiand M."/>
            <person name="Wilkinson J."/>
            <person name="Wilson A."/>
            <person name="Yadav S."/>
            <person name="Young G."/>
            <person name="Yu Q."/>
            <person name="Zembek L."/>
            <person name="Zhong D."/>
            <person name="Zimmer A."/>
            <person name="Zwirko Z."/>
            <person name="Jaffe D.B."/>
            <person name="Alvarez P."/>
            <person name="Brockman W."/>
            <person name="Butler J."/>
            <person name="Chin C."/>
            <person name="Gnerre S."/>
            <person name="MacCallum I."/>
            <person name="Graves J.A."/>
            <person name="Ponting C.P."/>
            <person name="Breen M."/>
            <person name="Samollow P.B."/>
            <person name="Lander E.S."/>
            <person name="Lindblad-Toh K."/>
        </authorList>
    </citation>
    <scope>NUCLEOTIDE SEQUENCE [LARGE SCALE GENOMIC DNA]</scope>
</reference>
<dbReference type="AlphaFoldDB" id="F6PW83"/>
<dbReference type="HOGENOM" id="CLU_080745_1_0_1"/>
<name>F6PW83_MONDO</name>
<dbReference type="InParanoid" id="F6PW83"/>
<keyword evidence="2" id="KW-0732">Signal</keyword>
<dbReference type="FunCoup" id="F6PW83">
    <property type="interactions" value="29"/>
</dbReference>
<dbReference type="eggNOG" id="ENOG502S339">
    <property type="taxonomic scope" value="Eukaryota"/>
</dbReference>
<evidence type="ECO:0000256" key="1">
    <source>
        <dbReference type="SAM" id="Phobius"/>
    </source>
</evidence>
<dbReference type="KEGG" id="mdo:100025468"/>
<organism evidence="3 4">
    <name type="scientific">Monodelphis domestica</name>
    <name type="common">Gray short-tailed opossum</name>
    <dbReference type="NCBI Taxonomy" id="13616"/>
    <lineage>
        <taxon>Eukaryota</taxon>
        <taxon>Metazoa</taxon>
        <taxon>Chordata</taxon>
        <taxon>Craniata</taxon>
        <taxon>Vertebrata</taxon>
        <taxon>Euteleostomi</taxon>
        <taxon>Mammalia</taxon>
        <taxon>Metatheria</taxon>
        <taxon>Didelphimorphia</taxon>
        <taxon>Didelphidae</taxon>
        <taxon>Monodelphis</taxon>
    </lineage>
</organism>
<dbReference type="OrthoDB" id="9448631at2759"/>
<feature type="signal peptide" evidence="2">
    <location>
        <begin position="1"/>
        <end position="24"/>
    </location>
</feature>
<dbReference type="Proteomes" id="UP000002280">
    <property type="component" value="Chromosome 2"/>
</dbReference>
<dbReference type="Bgee" id="ENSMODG00000018292">
    <property type="expression patterns" value="Expressed in testis and 5 other cell types or tissues"/>
</dbReference>
<keyword evidence="1" id="KW-0812">Transmembrane</keyword>
<dbReference type="GeneID" id="100025468"/>
<feature type="chain" id="PRO_5023803361" evidence="2">
    <location>
        <begin position="25"/>
        <end position="285"/>
    </location>
</feature>
<reference evidence="3" key="2">
    <citation type="submission" date="2025-08" db="UniProtKB">
        <authorList>
            <consortium name="Ensembl"/>
        </authorList>
    </citation>
    <scope>IDENTIFICATION</scope>
</reference>
<evidence type="ECO:0000313" key="3">
    <source>
        <dbReference type="Ensembl" id="ENSMODP00000022811.3"/>
    </source>
</evidence>
<dbReference type="CDD" id="cd13783">
    <property type="entry name" value="SPACA1"/>
    <property type="match status" value="1"/>
</dbReference>
<dbReference type="Ensembl" id="ENSMODT00000023215.4">
    <property type="protein sequence ID" value="ENSMODP00000022811.3"/>
    <property type="gene ID" value="ENSMODG00000018292.4"/>
</dbReference>
<reference evidence="3" key="3">
    <citation type="submission" date="2025-09" db="UniProtKB">
        <authorList>
            <consortium name="Ensembl"/>
        </authorList>
    </citation>
    <scope>IDENTIFICATION</scope>
</reference>
<feature type="transmembrane region" description="Helical" evidence="1">
    <location>
        <begin position="207"/>
        <end position="232"/>
    </location>
</feature>
<dbReference type="GO" id="GO:0002080">
    <property type="term" value="C:acrosomal membrane"/>
    <property type="evidence" value="ECO:0000318"/>
    <property type="project" value="GO_Central"/>
</dbReference>
<dbReference type="CTD" id="81833"/>
<dbReference type="PANTHER" id="PTHR47223">
    <property type="entry name" value="SPERM ACROSOME MEMBRANE-ASSOCIATED PROTEIN 1"/>
    <property type="match status" value="1"/>
</dbReference>
<gene>
    <name evidence="3" type="primary">SPACA1</name>
</gene>
<sequence>MDSSSSFSARLELLLGALLLLLEGRELVGGNNGLPREANFLDFSPVNRQSSRSNSSPNEDEKYTVVKKVEYGMCTVTCGIGIREVLLTNGCPGGESKCIVRVEECRGPIDCGWNRPISENISTAKLSCIYIPPVKRFKYIWKLLVPGQQALILPNDSAIFEVHRENHPVAFQCDTSEKNEVIATVKYTVYTTGELQTRKISRPNTDIILVFVLITGVIICIGVIFALVFIVIHWGAVKTLWGTKDSLSEIRSEESSVKLQESTCLETLPTDTFATEEDILAEWNE</sequence>
<keyword evidence="4" id="KW-1185">Reference proteome</keyword>
<dbReference type="GeneTree" id="ENSGT00390000004211"/>
<keyword evidence="1" id="KW-0472">Membrane</keyword>
<dbReference type="GO" id="GO:0001675">
    <property type="term" value="P:acrosome assembly"/>
    <property type="evidence" value="ECO:0000318"/>
    <property type="project" value="GO_Central"/>
</dbReference>
<dbReference type="OMA" id="FIIVNWA"/>
<dbReference type="STRING" id="13616.ENSMODP00000022811"/>
<keyword evidence="1" id="KW-1133">Transmembrane helix</keyword>
<evidence type="ECO:0000256" key="2">
    <source>
        <dbReference type="SAM" id="SignalP"/>
    </source>
</evidence>